<dbReference type="InterPro" id="IPR016163">
    <property type="entry name" value="Ald_DH_C"/>
</dbReference>
<dbReference type="AlphaFoldDB" id="A0A1F5YDJ7"/>
<dbReference type="PANTHER" id="PTHR43866">
    <property type="entry name" value="MALONATE-SEMIALDEHYDE DEHYDROGENASE"/>
    <property type="match status" value="1"/>
</dbReference>
<dbReference type="Gene3D" id="3.40.605.10">
    <property type="entry name" value="Aldehyde Dehydrogenase, Chain A, domain 1"/>
    <property type="match status" value="1"/>
</dbReference>
<dbReference type="PANTHER" id="PTHR43866:SF4">
    <property type="entry name" value="MALONATE-SEMIALDEHYDE DEHYDROGENASE"/>
    <property type="match status" value="1"/>
</dbReference>
<dbReference type="GO" id="GO:0006574">
    <property type="term" value="P:L-valine catabolic process"/>
    <property type="evidence" value="ECO:0007669"/>
    <property type="project" value="TreeGrafter"/>
</dbReference>
<dbReference type="InterPro" id="IPR016161">
    <property type="entry name" value="Ald_DH/histidinol_DH"/>
</dbReference>
<dbReference type="GO" id="GO:0006210">
    <property type="term" value="P:thymine catabolic process"/>
    <property type="evidence" value="ECO:0007669"/>
    <property type="project" value="TreeGrafter"/>
</dbReference>
<dbReference type="SUPFAM" id="SSF53720">
    <property type="entry name" value="ALDH-like"/>
    <property type="match status" value="1"/>
</dbReference>
<dbReference type="InterPro" id="IPR010061">
    <property type="entry name" value="MeMal-semiAld_DH"/>
</dbReference>
<dbReference type="Pfam" id="PF00171">
    <property type="entry name" value="Aldedh"/>
    <property type="match status" value="1"/>
</dbReference>
<dbReference type="Proteomes" id="UP000176992">
    <property type="component" value="Unassembled WGS sequence"/>
</dbReference>
<evidence type="ECO:0000256" key="1">
    <source>
        <dbReference type="ARBA" id="ARBA00023002"/>
    </source>
</evidence>
<keyword evidence="1" id="KW-0560">Oxidoreductase</keyword>
<feature type="non-terminal residue" evidence="3">
    <location>
        <position position="357"/>
    </location>
</feature>
<dbReference type="InterPro" id="IPR016162">
    <property type="entry name" value="Ald_DH_N"/>
</dbReference>
<evidence type="ECO:0000259" key="2">
    <source>
        <dbReference type="Pfam" id="PF00171"/>
    </source>
</evidence>
<accession>A0A1F5YDJ7</accession>
<dbReference type="GO" id="GO:0004491">
    <property type="term" value="F:methylmalonate-semialdehyde dehydrogenase (acylating, NAD) activity"/>
    <property type="evidence" value="ECO:0007669"/>
    <property type="project" value="InterPro"/>
</dbReference>
<evidence type="ECO:0000313" key="3">
    <source>
        <dbReference type="EMBL" id="OGF98267.1"/>
    </source>
</evidence>
<protein>
    <submittedName>
        <fullName evidence="3">Methylmalonate-semialdehyde dehydrogenase (Acylating)</fullName>
    </submittedName>
</protein>
<dbReference type="InterPro" id="IPR015590">
    <property type="entry name" value="Aldehyde_DH_dom"/>
</dbReference>
<evidence type="ECO:0000313" key="4">
    <source>
        <dbReference type="Proteomes" id="UP000176992"/>
    </source>
</evidence>
<feature type="non-terminal residue" evidence="3">
    <location>
        <position position="1"/>
    </location>
</feature>
<dbReference type="Gene3D" id="3.40.309.10">
    <property type="entry name" value="Aldehyde Dehydrogenase, Chain A, domain 2"/>
    <property type="match status" value="1"/>
</dbReference>
<dbReference type="EMBL" id="MFIV01000140">
    <property type="protein sequence ID" value="OGF98267.1"/>
    <property type="molecule type" value="Genomic_DNA"/>
</dbReference>
<organism evidence="3 4">
    <name type="scientific">Candidatus Glassbacteria bacterium GWA2_58_10</name>
    <dbReference type="NCBI Taxonomy" id="1817865"/>
    <lineage>
        <taxon>Bacteria</taxon>
        <taxon>Candidatus Glassiibacteriota</taxon>
    </lineage>
</organism>
<gene>
    <name evidence="3" type="ORF">A2Z86_00030</name>
</gene>
<reference evidence="3 4" key="1">
    <citation type="journal article" date="2016" name="Nat. Commun.">
        <title>Thousands of microbial genomes shed light on interconnected biogeochemical processes in an aquifer system.</title>
        <authorList>
            <person name="Anantharaman K."/>
            <person name="Brown C.T."/>
            <person name="Hug L.A."/>
            <person name="Sharon I."/>
            <person name="Castelle C.J."/>
            <person name="Probst A.J."/>
            <person name="Thomas B.C."/>
            <person name="Singh A."/>
            <person name="Wilkins M.J."/>
            <person name="Karaoz U."/>
            <person name="Brodie E.L."/>
            <person name="Williams K.H."/>
            <person name="Hubbard S.S."/>
            <person name="Banfield J.F."/>
        </authorList>
    </citation>
    <scope>NUCLEOTIDE SEQUENCE [LARGE SCALE GENOMIC DNA]</scope>
</reference>
<sequence length="357" mass="38031">AAGEHPVINPADGSVIGYIKWSTPGEVDGAVNAAGLAFRQWSAVTVKERVQVFFRFKALLEKNLEELSRLCTAENGKTVAESKAGILKGIEVVEYATSLPQLLAGGYLEVSAGVSCRTIKEPLGVVAGITPFNFPFMVPLWMLPLALGCGNTMVLKPSEQVPLSAIRLRELLLESGLPGGAFQLVHGQREVVERLIDHPEVQAITFVGSSRVAQAVYERGTRLGKRVLALGGAKNHLVLLPDADLELSAENINASFSGCSGQRCMAASVLLAVGQTQPVIDRVAELSRKVTLGRDMGPVISRQALERITDYIDKAEAAGAKVLVDGREKSVAGKEGGFWIGPTILDGVTPDMPVARE</sequence>
<feature type="domain" description="Aldehyde dehydrogenase" evidence="2">
    <location>
        <begin position="4"/>
        <end position="357"/>
    </location>
</feature>
<comment type="caution">
    <text evidence="3">The sequence shown here is derived from an EMBL/GenBank/DDBJ whole genome shotgun (WGS) entry which is preliminary data.</text>
</comment>
<name>A0A1F5YDJ7_9BACT</name>
<proteinExistence type="predicted"/>